<dbReference type="InParanoid" id="G8JUU2"/>
<evidence type="ECO:0000313" key="2">
    <source>
        <dbReference type="EMBL" id="AET40421.1"/>
    </source>
</evidence>
<dbReference type="OMA" id="PSKIMIG"/>
<proteinExistence type="predicted"/>
<accession>G8JUU2</accession>
<gene>
    <name evidence="2" type="ordered locus">Ecym_6013</name>
</gene>
<dbReference type="KEGG" id="erc:Ecym_6013"/>
<dbReference type="GeneID" id="11468803"/>
<keyword evidence="3" id="KW-1185">Reference proteome</keyword>
<name>G8JUU2_ERECY</name>
<dbReference type="Proteomes" id="UP000006790">
    <property type="component" value="Chromosome 6"/>
</dbReference>
<dbReference type="eggNOG" id="ENOG502S031">
    <property type="taxonomic scope" value="Eukaryota"/>
</dbReference>
<evidence type="ECO:0000256" key="1">
    <source>
        <dbReference type="SAM" id="MobiDB-lite"/>
    </source>
</evidence>
<dbReference type="FunCoup" id="G8JUU2">
    <property type="interactions" value="81"/>
</dbReference>
<feature type="region of interest" description="Disordered" evidence="1">
    <location>
        <begin position="1"/>
        <end position="109"/>
    </location>
</feature>
<dbReference type="RefSeq" id="XP_003647238.1">
    <property type="nucleotide sequence ID" value="XM_003647190.1"/>
</dbReference>
<dbReference type="AlphaFoldDB" id="G8JUU2"/>
<dbReference type="HOGENOM" id="CLU_058662_0_0_1"/>
<dbReference type="EMBL" id="CP002502">
    <property type="protein sequence ID" value="AET40421.1"/>
    <property type="molecule type" value="Genomic_DNA"/>
</dbReference>
<dbReference type="OrthoDB" id="4068255at2759"/>
<reference evidence="3" key="1">
    <citation type="journal article" date="2012" name="G3 (Bethesda)">
        <title>Pichia sorbitophila, an interspecies yeast hybrid reveals early steps of genome resolution following polyploidization.</title>
        <authorList>
            <person name="Leh Louis V."/>
            <person name="Despons L."/>
            <person name="Friedrich A."/>
            <person name="Martin T."/>
            <person name="Durrens P."/>
            <person name="Casaregola S."/>
            <person name="Neuveglise C."/>
            <person name="Fairhead C."/>
            <person name="Marck C."/>
            <person name="Cruz J.A."/>
            <person name="Straub M.L."/>
            <person name="Kugler V."/>
            <person name="Sacerdot C."/>
            <person name="Uzunov Z."/>
            <person name="Thierry A."/>
            <person name="Weiss S."/>
            <person name="Bleykasten C."/>
            <person name="De Montigny J."/>
            <person name="Jacques N."/>
            <person name="Jung P."/>
            <person name="Lemaire M."/>
            <person name="Mallet S."/>
            <person name="Morel G."/>
            <person name="Richard G.F."/>
            <person name="Sarkar A."/>
            <person name="Savel G."/>
            <person name="Schacherer J."/>
            <person name="Seret M.L."/>
            <person name="Talla E."/>
            <person name="Samson G."/>
            <person name="Jubin C."/>
            <person name="Poulain J."/>
            <person name="Vacherie B."/>
            <person name="Barbe V."/>
            <person name="Pelletier E."/>
            <person name="Sherman D.J."/>
            <person name="Westhof E."/>
            <person name="Weissenbach J."/>
            <person name="Baret P.V."/>
            <person name="Wincker P."/>
            <person name="Gaillardin C."/>
            <person name="Dujon B."/>
            <person name="Souciet J.L."/>
        </authorList>
    </citation>
    <scope>NUCLEOTIDE SEQUENCE [LARGE SCALE GENOMIC DNA]</scope>
    <source>
        <strain evidence="3">CBS 270.75 / DBVPG 7215 / KCTC 17166 / NRRL Y-17582</strain>
    </source>
</reference>
<sequence length="316" mass="36431">MSKNILDEILSDSDISKDEDEGSMASLNADAFRLDGKQPTDGNGNMELFVRDEDSSPLGKETANSNQVYRSISEDGSDEVSDIKTPPRERKRVRFNAGQDAETDKDDDELNPWDLKRAVRKQFKEKLPENYEIKTWKRPPKHLIRSLLEIMEGNVERAAEDVMNKYSDECIHTLGPEEFEKFQEDKKQVLFNMIGKLRSRLKRTKFPSRISDHALDIEYIYTKRNFIQQRYETELDNTEKVELQLVEEQQVLATIKNQASQATAKQLLEQLTADLHPSLNKAISNAYGLIKDQENTRETYLRDVDNLNLKPSISDA</sequence>
<evidence type="ECO:0000313" key="3">
    <source>
        <dbReference type="Proteomes" id="UP000006790"/>
    </source>
</evidence>
<dbReference type="STRING" id="931890.G8JUU2"/>
<protein>
    <submittedName>
        <fullName evidence="2">Uncharacterized protein</fullName>
    </submittedName>
</protein>
<organism evidence="2 3">
    <name type="scientific">Eremothecium cymbalariae (strain CBS 270.75 / DBVPG 7215 / KCTC 17166 / NRRL Y-17582)</name>
    <name type="common">Yeast</name>
    <dbReference type="NCBI Taxonomy" id="931890"/>
    <lineage>
        <taxon>Eukaryota</taxon>
        <taxon>Fungi</taxon>
        <taxon>Dikarya</taxon>
        <taxon>Ascomycota</taxon>
        <taxon>Saccharomycotina</taxon>
        <taxon>Saccharomycetes</taxon>
        <taxon>Saccharomycetales</taxon>
        <taxon>Saccharomycetaceae</taxon>
        <taxon>Eremothecium</taxon>
    </lineage>
</organism>